<feature type="compositionally biased region" description="Pro residues" evidence="1">
    <location>
        <begin position="226"/>
        <end position="240"/>
    </location>
</feature>
<evidence type="ECO:0000313" key="3">
    <source>
        <dbReference type="Proteomes" id="UP000264006"/>
    </source>
</evidence>
<sequence>MTGQRSAGAGLPDSAALSAAAEGWRQRGCDPVAVDLLLSLMDPVVTTRSGWMETESVPVNQLEFYKRACHDHGVVRVQHTLTSGRANTRVSADRMDKVRGLLVEAADYSYREDKVAGVVRTSVARLCELYEERFGASASNTSIEQALVGLRRSGWLIQLSPGRIGQAANHVLAVPVTVLPAGDASSVLVNPDELRRRYFASRRLTAVPHASSHEGLPTSREGSSCPPDPSGDHSPPPPRPPSRRAAKQPGLMNPLDGGRTKTSLPQPPPPTQPDPPAPGPGRPEAQDQSGSAGQPVRLRIGEVTVVILARAGDTVTLDPHAVDGPTLAVHPGTTAPLDLGARPSSSAEGPANRPVEQPAVKSVATQPQPDQRIVGLLKAALTARATNGTDRARPRDLTALAMRIAKLESASCLTPLLDRHGEAALSEALTDLYADMGAATGNWDNLAITHFNNQVDTLPVRTESAQTRLAAATAVQEAELTREASHAEVRARIDSGWAALDGHERDELMAEAEAQTRANLHLGKDADLSIGARHAVEGLARELFAERFVATEVPPDVIQSAPPSAATA</sequence>
<organism evidence="2 3">
    <name type="scientific">Euzebya pacifica</name>
    <dbReference type="NCBI Taxonomy" id="1608957"/>
    <lineage>
        <taxon>Bacteria</taxon>
        <taxon>Bacillati</taxon>
        <taxon>Actinomycetota</taxon>
        <taxon>Nitriliruptoria</taxon>
        <taxon>Euzebyales</taxon>
    </lineage>
</organism>
<feature type="compositionally biased region" description="Pro residues" evidence="1">
    <location>
        <begin position="265"/>
        <end position="281"/>
    </location>
</feature>
<dbReference type="KEGG" id="euz:DVS28_b0514"/>
<reference evidence="2 3" key="1">
    <citation type="submission" date="2018-09" db="EMBL/GenBank/DDBJ databases">
        <title>Complete genome sequence of Euzebya sp. DY32-46 isolated from seawater of Pacific Ocean.</title>
        <authorList>
            <person name="Xu L."/>
            <person name="Wu Y.-H."/>
            <person name="Xu X.-W."/>
        </authorList>
    </citation>
    <scope>NUCLEOTIDE SEQUENCE [LARGE SCALE GENOMIC DNA]</scope>
    <source>
        <strain evidence="2 3">DY32-46</strain>
        <plasmid evidence="3">pedy32-46i</plasmid>
    </source>
</reference>
<name>A0A346Y707_9ACTN</name>
<feature type="region of interest" description="Disordered" evidence="1">
    <location>
        <begin position="326"/>
        <end position="367"/>
    </location>
</feature>
<protein>
    <submittedName>
        <fullName evidence="2">Uncharacterized protein</fullName>
    </submittedName>
</protein>
<gene>
    <name evidence="2" type="ORF">DVS28_b0514</name>
</gene>
<geneLocation type="plasmid" evidence="3">
    <name>pedy32-46i</name>
</geneLocation>
<evidence type="ECO:0000313" key="2">
    <source>
        <dbReference type="EMBL" id="AXV10254.1"/>
    </source>
</evidence>
<proteinExistence type="predicted"/>
<keyword evidence="3" id="KW-1185">Reference proteome</keyword>
<accession>A0A346Y707</accession>
<dbReference type="AlphaFoldDB" id="A0A346Y707"/>
<evidence type="ECO:0000256" key="1">
    <source>
        <dbReference type="SAM" id="MobiDB-lite"/>
    </source>
</evidence>
<dbReference type="EMBL" id="CP031166">
    <property type="protein sequence ID" value="AXV10254.1"/>
    <property type="molecule type" value="Genomic_DNA"/>
</dbReference>
<dbReference type="Proteomes" id="UP000264006">
    <property type="component" value="Plasmid pEDY32-46I"/>
</dbReference>
<keyword evidence="2" id="KW-0614">Plasmid</keyword>
<feature type="region of interest" description="Disordered" evidence="1">
    <location>
        <begin position="208"/>
        <end position="297"/>
    </location>
</feature>